<dbReference type="EMBL" id="LQQU01000059">
    <property type="protein sequence ID" value="KZE25331.1"/>
    <property type="molecule type" value="Genomic_DNA"/>
</dbReference>
<name>A0A165EL02_9NEIS</name>
<dbReference type="STRING" id="1452487.AVW16_03250"/>
<accession>A0A165EL02</accession>
<dbReference type="Proteomes" id="UP000076625">
    <property type="component" value="Unassembled WGS sequence"/>
</dbReference>
<dbReference type="AlphaFoldDB" id="A0A165EL02"/>
<sequence length="103" mass="11373">MERRLDEANMFDLTMSNNALMDHAEAVAVEALCRARGYLDRRHGAGWADAHPEEVAAFMTVFASHLHTVPLLRQLACVELSLGQLTKPVADLADRLETLADSL</sequence>
<protein>
    <submittedName>
        <fullName evidence="1">Uncharacterized protein</fullName>
    </submittedName>
</protein>
<proteinExistence type="predicted"/>
<reference evidence="2" key="1">
    <citation type="submission" date="2016-01" db="EMBL/GenBank/DDBJ databases">
        <title>Draft genome of Chromobacterium sp. F49.</title>
        <authorList>
            <person name="Hong K.W."/>
        </authorList>
    </citation>
    <scope>NUCLEOTIDE SEQUENCE [LARGE SCALE GENOMIC DNA]</scope>
    <source>
        <strain evidence="2">CN10</strain>
    </source>
</reference>
<evidence type="ECO:0000313" key="1">
    <source>
        <dbReference type="EMBL" id="KZE25331.1"/>
    </source>
</evidence>
<keyword evidence="2" id="KW-1185">Reference proteome</keyword>
<organism evidence="1 2">
    <name type="scientific">Crenobacter luteus</name>
    <dbReference type="NCBI Taxonomy" id="1452487"/>
    <lineage>
        <taxon>Bacteria</taxon>
        <taxon>Pseudomonadati</taxon>
        <taxon>Pseudomonadota</taxon>
        <taxon>Betaproteobacteria</taxon>
        <taxon>Neisseriales</taxon>
        <taxon>Neisseriaceae</taxon>
        <taxon>Crenobacter</taxon>
    </lineage>
</organism>
<evidence type="ECO:0000313" key="2">
    <source>
        <dbReference type="Proteomes" id="UP000076625"/>
    </source>
</evidence>
<gene>
    <name evidence="1" type="ORF">AVW16_03250</name>
</gene>
<comment type="caution">
    <text evidence="1">The sequence shown here is derived from an EMBL/GenBank/DDBJ whole genome shotgun (WGS) entry which is preliminary data.</text>
</comment>